<dbReference type="Pfam" id="PF24917">
    <property type="entry name" value="BLTP3A_B"/>
    <property type="match status" value="1"/>
</dbReference>
<proteinExistence type="predicted"/>
<dbReference type="GeneTree" id="ENSGT00600000084428"/>
<accession>A0A8C9QQ66</accession>
<name>A0A8C9QQ66_SCLFO</name>
<feature type="region of interest" description="Disordered" evidence="1">
    <location>
        <begin position="1381"/>
        <end position="1402"/>
    </location>
</feature>
<evidence type="ECO:0000313" key="3">
    <source>
        <dbReference type="Proteomes" id="UP000694397"/>
    </source>
</evidence>
<dbReference type="GeneID" id="108931583"/>
<dbReference type="KEGG" id="sfm:108931583"/>
<gene>
    <name evidence="2" type="primary">BLTP3B</name>
    <name evidence="2" type="synonym">bltp3b</name>
</gene>
<reference evidence="2 3" key="1">
    <citation type="submission" date="2019-04" db="EMBL/GenBank/DDBJ databases">
        <authorList>
            <consortium name="Wellcome Sanger Institute Data Sharing"/>
        </authorList>
    </citation>
    <scope>NUCLEOTIDE SEQUENCE [LARGE SCALE GENOMIC DNA]</scope>
</reference>
<feature type="region of interest" description="Disordered" evidence="1">
    <location>
        <begin position="409"/>
        <end position="440"/>
    </location>
</feature>
<dbReference type="Proteomes" id="UP000694397">
    <property type="component" value="Chromosome 2"/>
</dbReference>
<feature type="region of interest" description="Disordered" evidence="1">
    <location>
        <begin position="265"/>
        <end position="297"/>
    </location>
</feature>
<keyword evidence="3" id="KW-1185">Reference proteome</keyword>
<feature type="compositionally biased region" description="Polar residues" evidence="1">
    <location>
        <begin position="1126"/>
        <end position="1141"/>
    </location>
</feature>
<feature type="compositionally biased region" description="Basic and acidic residues" evidence="1">
    <location>
        <begin position="994"/>
        <end position="1003"/>
    </location>
</feature>
<dbReference type="OrthoDB" id="43807at2759"/>
<organism evidence="2 3">
    <name type="scientific">Scleropages formosus</name>
    <name type="common">Asian bonytongue</name>
    <name type="synonym">Osteoglossum formosum</name>
    <dbReference type="NCBI Taxonomy" id="113540"/>
    <lineage>
        <taxon>Eukaryota</taxon>
        <taxon>Metazoa</taxon>
        <taxon>Chordata</taxon>
        <taxon>Craniata</taxon>
        <taxon>Vertebrata</taxon>
        <taxon>Euteleostomi</taxon>
        <taxon>Actinopterygii</taxon>
        <taxon>Neopterygii</taxon>
        <taxon>Teleostei</taxon>
        <taxon>Osteoglossocephala</taxon>
        <taxon>Osteoglossomorpha</taxon>
        <taxon>Osteoglossiformes</taxon>
        <taxon>Osteoglossidae</taxon>
        <taxon>Scleropages</taxon>
    </lineage>
</organism>
<feature type="compositionally biased region" description="Low complexity" evidence="1">
    <location>
        <begin position="275"/>
        <end position="297"/>
    </location>
</feature>
<feature type="compositionally biased region" description="Low complexity" evidence="1">
    <location>
        <begin position="883"/>
        <end position="894"/>
    </location>
</feature>
<feature type="region of interest" description="Disordered" evidence="1">
    <location>
        <begin position="975"/>
        <end position="1012"/>
    </location>
</feature>
<dbReference type="Ensembl" id="ENSSFOT00015000901.2">
    <property type="protein sequence ID" value="ENSSFOP00015000872.1"/>
    <property type="gene ID" value="ENSSFOG00015000671.2"/>
</dbReference>
<feature type="region of interest" description="Disordered" evidence="1">
    <location>
        <begin position="922"/>
        <end position="952"/>
    </location>
</feature>
<dbReference type="RefSeq" id="XP_018602969.1">
    <property type="nucleotide sequence ID" value="XM_018747453.2"/>
</dbReference>
<evidence type="ECO:0000313" key="2">
    <source>
        <dbReference type="Ensembl" id="ENSSFOP00015000872.1"/>
    </source>
</evidence>
<dbReference type="InterPro" id="IPR026728">
    <property type="entry name" value="BLTP3A/B"/>
</dbReference>
<dbReference type="CTD" id="23074"/>
<dbReference type="PANTHER" id="PTHR22774:SF17">
    <property type="entry name" value="BRIDGE-LIKE LIPID TRANSFER PROTEIN FAMILY MEMBER 3B"/>
    <property type="match status" value="1"/>
</dbReference>
<protein>
    <submittedName>
        <fullName evidence="2">Bridge-like lipid transfer protein family member 3B</fullName>
    </submittedName>
</protein>
<feature type="region of interest" description="Disordered" evidence="1">
    <location>
        <begin position="869"/>
        <end position="908"/>
    </location>
</feature>
<evidence type="ECO:0000256" key="1">
    <source>
        <dbReference type="SAM" id="MobiDB-lite"/>
    </source>
</evidence>
<feature type="compositionally biased region" description="Low complexity" evidence="1">
    <location>
        <begin position="427"/>
        <end position="438"/>
    </location>
</feature>
<reference evidence="2" key="2">
    <citation type="submission" date="2025-08" db="UniProtKB">
        <authorList>
            <consortium name="Ensembl"/>
        </authorList>
    </citation>
    <scope>IDENTIFICATION</scope>
</reference>
<feature type="region of interest" description="Disordered" evidence="1">
    <location>
        <begin position="1103"/>
        <end position="1142"/>
    </location>
</feature>
<dbReference type="PANTHER" id="PTHR22774">
    <property type="entry name" value="CHOREIN N-TERMINAL DOMAIN-CONTAINING PROTEIN"/>
    <property type="match status" value="1"/>
</dbReference>
<reference evidence="2" key="3">
    <citation type="submission" date="2025-09" db="UniProtKB">
        <authorList>
            <consortium name="Ensembl"/>
        </authorList>
    </citation>
    <scope>IDENTIFICATION</scope>
</reference>
<sequence>MAGLIKKQILKHLSRFAKNLSPDKINLSTLKGEGQLTNLELDEEVLQNMLDLPTWLAINKVCCNKAAIRIPWTKLKTHPISLSLDKVVMEMSTCDEPRPPNGPSPIATASGQSEYGFAEKVVEGISLSVNSIVIRISAKAFNASFELSQLQVYSVNTSWVVSDLRFTRIQDPQRGEILTFKEISWQMIRIEADAIQSGDHEMLSAPIRLITNQSKIRVTLKRRMKDCNVVASKLILVLDDLLWVLTDSQLKAMVQYAKSLSESMEKSAQQRKSTASESSQGAAAPPSSQQVRSQQSAASIDQNAAMAKLFNAYDVRETSHHLQITHLDLHICDDVHSKDRVINKQIAGGAMQLSFSQITVDYYPFHRAGESCQHWMHYSDATKARESWVRSLLDEFKANVDMLKNAVKDHQSLGSPPHTSPQHGKISTTSTSAFTPSSQAPKTMLMSSSVVLRMADFSIYQVSTADQRRSSPKTMISCNKKSLYLPQEMPAIHVEFTEYYFPDGKDYPIPCPNLYAQLNALQLVLDPRSLVWLNQFALDLRQSLEQFMELYKLDDSQKPDEHVDIKVDGLMLKLVLPTEQELSGSSDMPGCVSIQTSEMVATNTRHAPGCRRSDLEEVLQDFQVEDFFVHGPTSFPRSTDAFRILHPVFQRHAHERDTRMHDVYRGLIPPSLGADALKAPAAGDLWALRFAQFWADFEGSRSGRGRPVPFVDSFPLTLWVCQPARYARYQEQQQAAASLKTVPHSESVEIADRLHRKRLLKEYYSSEKQSTPNGILPSCPSSSKSSVTDADVQVLVHVQKHLSVQLSHQQYVFLLHLQQSFRDLQQTLQLDHEQMSTHRPDCQDIDLTRPLVCMGLLLRSAEVALLMQPVPQPPDSAPSGNASPLGSDLSPSDSKTTLGTGGGGVADQPTALLATADELLCYGPSEGEEPPRGPTPLQPIKAPSDVEEKNGAAGKSAFLEKQSSGDQLLGQLVGEGGTVDREPLPKAEPPVPRECTDSRDRTNAARLSQSMSRKGSLSMVSDLLSSTNTRSTSLYTMSNIGRLMRDRSQSSFSVSYKNLKKSPSLQSLDNISIDSYLLEEQGLEDCDSYSLLEREGAGDDVSISGFKDTLSDQSGAESANELLGPETTTISPDAVSATSQSIEEHPRDLVSVLVLKMQSLCGVLDMHGKSTAVTLQVGQVAPSQLGNVSVRQYLSNRSLGGGVSSVSSASNKSQPEVQIRLESGPWAAVRSPMAARSGFLQGHLQELSADFLISSLRSLAHFLDDDSTSQVLPMRINICSTRINLQDDSTRDNGGDTESKPIALYIDNLLIHREDDGSFSIGGEPCTPKTPLTPRMYLHCPPPKTSDQPQVVGTERADHVCEGKLTTLPEVLPRVKSVSCSTQTPLWPSEGPPPATTSTNGSKEQLLLEENECLKVALSRAKMALAEAQMEKDSLMHHMKTLKLTAGGSS</sequence>